<evidence type="ECO:0000313" key="3">
    <source>
        <dbReference type="Proteomes" id="UP000626109"/>
    </source>
</evidence>
<evidence type="ECO:0000256" key="1">
    <source>
        <dbReference type="SAM" id="MobiDB-lite"/>
    </source>
</evidence>
<accession>A0A813IB86</accession>
<feature type="compositionally biased region" description="Polar residues" evidence="1">
    <location>
        <begin position="468"/>
        <end position="496"/>
    </location>
</feature>
<proteinExistence type="predicted"/>
<sequence length="565" mass="61281">MAAAQRCGRLPLICCSRAWSFPVADHIRCSSDGLPPLPRAGASRVAGAEAQRRWASSSRARARGGLLVCDPMMTWGATASMGPRELLDAVDRAGQAGAGLHQERPQQMPRIMSDSSNMSRQSRPRPRAVRVVADDEKRRLWERLSCRCQALLPELTPQELCRALFGFHRARWVDEALLSAACEELLEAESTREEEGSQRDESGSEPQELSSGSEGLRRRLTANDAALLFKALAKHGYRENLPALDLLLRQAGQELDGAVAATPADISQLLSAVVRLGLGSRLGGGQGEESWDDACEWLHPGLLRRLLASARTEVGRDAHMPASDLTNLCVAIASLPPTTEGSLFLVDVAQRLQGRPDRAGAISPRDLVRRLQSFNAFDEGLRRNVCRQPLESEAETVDTISSAPWKVIRSLAVLPVRERLGRESLSQLCRAAALGLARRTSELDPETNVGAVEALAALQAAFLDPELQQEQTPTSNTRKTSSTAGENDATGAQSTDWHPVLLDPLLALLLQRLPSMSQTLLQRTDEARRMLSQHSATADPLSETLLAELSAALARELSSRTPSGG</sequence>
<dbReference type="Proteomes" id="UP000626109">
    <property type="component" value="Unassembled WGS sequence"/>
</dbReference>
<feature type="region of interest" description="Disordered" evidence="1">
    <location>
        <begin position="465"/>
        <end position="496"/>
    </location>
</feature>
<feature type="compositionally biased region" description="Polar residues" evidence="1">
    <location>
        <begin position="204"/>
        <end position="213"/>
    </location>
</feature>
<feature type="compositionally biased region" description="Basic and acidic residues" evidence="1">
    <location>
        <begin position="189"/>
        <end position="202"/>
    </location>
</feature>
<evidence type="ECO:0000313" key="2">
    <source>
        <dbReference type="EMBL" id="CAE8647812.1"/>
    </source>
</evidence>
<comment type="caution">
    <text evidence="2">The sequence shown here is derived from an EMBL/GenBank/DDBJ whole genome shotgun (WGS) entry which is preliminary data.</text>
</comment>
<dbReference type="AlphaFoldDB" id="A0A813IB86"/>
<dbReference type="EMBL" id="CAJNNW010005882">
    <property type="protein sequence ID" value="CAE8647812.1"/>
    <property type="molecule type" value="Genomic_DNA"/>
</dbReference>
<feature type="region of interest" description="Disordered" evidence="1">
    <location>
        <begin position="188"/>
        <end position="215"/>
    </location>
</feature>
<feature type="region of interest" description="Disordered" evidence="1">
    <location>
        <begin position="96"/>
        <end position="129"/>
    </location>
</feature>
<name>A0A813IB86_POLGL</name>
<protein>
    <submittedName>
        <fullName evidence="2">Uncharacterized protein</fullName>
    </submittedName>
</protein>
<organism evidence="2 3">
    <name type="scientific">Polarella glacialis</name>
    <name type="common">Dinoflagellate</name>
    <dbReference type="NCBI Taxonomy" id="89957"/>
    <lineage>
        <taxon>Eukaryota</taxon>
        <taxon>Sar</taxon>
        <taxon>Alveolata</taxon>
        <taxon>Dinophyceae</taxon>
        <taxon>Suessiales</taxon>
        <taxon>Suessiaceae</taxon>
        <taxon>Polarella</taxon>
    </lineage>
</organism>
<gene>
    <name evidence="2" type="ORF">PGLA2088_LOCUS6001</name>
</gene>
<reference evidence="2" key="1">
    <citation type="submission" date="2021-02" db="EMBL/GenBank/DDBJ databases">
        <authorList>
            <person name="Dougan E. K."/>
            <person name="Rhodes N."/>
            <person name="Thang M."/>
            <person name="Chan C."/>
        </authorList>
    </citation>
    <scope>NUCLEOTIDE SEQUENCE</scope>
</reference>